<dbReference type="PANTHER" id="PTHR45339:SF1">
    <property type="entry name" value="HYBRID SIGNAL TRANSDUCTION HISTIDINE KINASE J"/>
    <property type="match status" value="1"/>
</dbReference>
<dbReference type="EC" id="2.7.13.3" evidence="2"/>
<keyword evidence="3 5" id="KW-0597">Phosphoprotein</keyword>
<evidence type="ECO:0000256" key="1">
    <source>
        <dbReference type="ARBA" id="ARBA00000085"/>
    </source>
</evidence>
<keyword evidence="9" id="KW-1185">Reference proteome</keyword>
<keyword evidence="4" id="KW-0902">Two-component regulatory system</keyword>
<dbReference type="KEGG" id="cjap:GWK36_07455"/>
<feature type="domain" description="Histidine kinase" evidence="6">
    <location>
        <begin position="1"/>
        <end position="148"/>
    </location>
</feature>
<evidence type="ECO:0000256" key="5">
    <source>
        <dbReference type="PROSITE-ProRule" id="PRU00169"/>
    </source>
</evidence>
<dbReference type="GO" id="GO:0004673">
    <property type="term" value="F:protein histidine kinase activity"/>
    <property type="evidence" value="ECO:0007669"/>
    <property type="project" value="UniProtKB-EC"/>
</dbReference>
<dbReference type="CDD" id="cd16922">
    <property type="entry name" value="HATPase_EvgS-ArcB-TorS-like"/>
    <property type="match status" value="1"/>
</dbReference>
<dbReference type="CDD" id="cd17546">
    <property type="entry name" value="REC_hyHK_CKI1_RcsC-like"/>
    <property type="match status" value="1"/>
</dbReference>
<dbReference type="PROSITE" id="PS50110">
    <property type="entry name" value="RESPONSE_REGULATORY"/>
    <property type="match status" value="1"/>
</dbReference>
<accession>A0A6G7VD95</accession>
<dbReference type="InterPro" id="IPR003594">
    <property type="entry name" value="HATPase_dom"/>
</dbReference>
<sequence length="316" mass="34474">MAQVIEILQSQAQAKGLVLSSELVDSLPPLIGDPTRIKQALINYIGNAIKFTERGWVRVRVKQVEEDGQGILLRFEVEDTGSGIAPDVLARLFKPFEQGQDANARLRGGTGLGLAITQHLARLMGGDAGADSTPGVGSLFWFTARLRKAPAPVLTPQSQLTGASAQERLKRHHAGRRVLLVEDEPINQEIARFLLEAAGLTVMTANDGAEAVRLSATQSYDLILMDVQMPGMDGLAATQLIRQQLSKRPLPIIAMTANIFVEDRERCLAAGMDGFLPKPVRPETLYDMLDHWLSRSQMRREAADPDQAGAISHDMP</sequence>
<feature type="domain" description="Response regulatory" evidence="7">
    <location>
        <begin position="177"/>
        <end position="293"/>
    </location>
</feature>
<reference evidence="9" key="1">
    <citation type="submission" date="2020-01" db="EMBL/GenBank/DDBJ databases">
        <title>Caldichromatium gen. nov., sp. nov., a thermophilic purple sulfur bacterium member of the family Chromatiaceae isolated from Nakabusa hot spring, Japan.</title>
        <authorList>
            <person name="Saini M.K."/>
            <person name="Hanada S."/>
            <person name="Tank M."/>
        </authorList>
    </citation>
    <scope>NUCLEOTIDE SEQUENCE [LARGE SCALE GENOMIC DNA]</scope>
    <source>
        <strain evidence="9">No.7</strain>
    </source>
</reference>
<dbReference type="PRINTS" id="PR00344">
    <property type="entry name" value="BCTRLSENSOR"/>
</dbReference>
<dbReference type="Gene3D" id="3.40.50.2300">
    <property type="match status" value="1"/>
</dbReference>
<dbReference type="InterPro" id="IPR036890">
    <property type="entry name" value="HATPase_C_sf"/>
</dbReference>
<dbReference type="FunFam" id="3.30.565.10:FF:000010">
    <property type="entry name" value="Sensor histidine kinase RcsC"/>
    <property type="match status" value="1"/>
</dbReference>
<evidence type="ECO:0000313" key="8">
    <source>
        <dbReference type="EMBL" id="QIK37846.1"/>
    </source>
</evidence>
<evidence type="ECO:0000313" key="9">
    <source>
        <dbReference type="Proteomes" id="UP000502699"/>
    </source>
</evidence>
<dbReference type="PANTHER" id="PTHR45339">
    <property type="entry name" value="HYBRID SIGNAL TRANSDUCTION HISTIDINE KINASE J"/>
    <property type="match status" value="1"/>
</dbReference>
<dbReference type="InterPro" id="IPR001789">
    <property type="entry name" value="Sig_transdc_resp-reg_receiver"/>
</dbReference>
<protein>
    <recommendedName>
        <fullName evidence="2">histidine kinase</fullName>
        <ecNumber evidence="2">2.7.13.3</ecNumber>
    </recommendedName>
</protein>
<evidence type="ECO:0000259" key="7">
    <source>
        <dbReference type="PROSITE" id="PS50110"/>
    </source>
</evidence>
<dbReference type="InterPro" id="IPR005467">
    <property type="entry name" value="His_kinase_dom"/>
</dbReference>
<dbReference type="SMART" id="SM00448">
    <property type="entry name" value="REC"/>
    <property type="match status" value="1"/>
</dbReference>
<organism evidence="8 9">
    <name type="scientific">Caldichromatium japonicum</name>
    <dbReference type="NCBI Taxonomy" id="2699430"/>
    <lineage>
        <taxon>Bacteria</taxon>
        <taxon>Pseudomonadati</taxon>
        <taxon>Pseudomonadota</taxon>
        <taxon>Gammaproteobacteria</taxon>
        <taxon>Chromatiales</taxon>
        <taxon>Chromatiaceae</taxon>
        <taxon>Caldichromatium</taxon>
    </lineage>
</organism>
<dbReference type="GO" id="GO:0000160">
    <property type="term" value="P:phosphorelay signal transduction system"/>
    <property type="evidence" value="ECO:0007669"/>
    <property type="project" value="UniProtKB-KW"/>
</dbReference>
<dbReference type="SMART" id="SM00387">
    <property type="entry name" value="HATPase_c"/>
    <property type="match status" value="1"/>
</dbReference>
<dbReference type="Pfam" id="PF02518">
    <property type="entry name" value="HATPase_c"/>
    <property type="match status" value="1"/>
</dbReference>
<dbReference type="InterPro" id="IPR004358">
    <property type="entry name" value="Sig_transdc_His_kin-like_C"/>
</dbReference>
<evidence type="ECO:0000256" key="2">
    <source>
        <dbReference type="ARBA" id="ARBA00012438"/>
    </source>
</evidence>
<dbReference type="SUPFAM" id="SSF55874">
    <property type="entry name" value="ATPase domain of HSP90 chaperone/DNA topoisomerase II/histidine kinase"/>
    <property type="match status" value="1"/>
</dbReference>
<dbReference type="EMBL" id="CP048029">
    <property type="protein sequence ID" value="QIK37846.1"/>
    <property type="molecule type" value="Genomic_DNA"/>
</dbReference>
<dbReference type="Gene3D" id="3.30.565.10">
    <property type="entry name" value="Histidine kinase-like ATPase, C-terminal domain"/>
    <property type="match status" value="1"/>
</dbReference>
<feature type="modified residue" description="4-aspartylphosphate" evidence="5">
    <location>
        <position position="226"/>
    </location>
</feature>
<gene>
    <name evidence="8" type="ORF">GWK36_07455</name>
</gene>
<dbReference type="SUPFAM" id="SSF52172">
    <property type="entry name" value="CheY-like"/>
    <property type="match status" value="1"/>
</dbReference>
<dbReference type="PROSITE" id="PS50109">
    <property type="entry name" value="HIS_KIN"/>
    <property type="match status" value="1"/>
</dbReference>
<evidence type="ECO:0000259" key="6">
    <source>
        <dbReference type="PROSITE" id="PS50109"/>
    </source>
</evidence>
<name>A0A6G7VD95_9GAMM</name>
<comment type="catalytic activity">
    <reaction evidence="1">
        <text>ATP + protein L-histidine = ADP + protein N-phospho-L-histidine.</text>
        <dbReference type="EC" id="2.7.13.3"/>
    </reaction>
</comment>
<evidence type="ECO:0000256" key="4">
    <source>
        <dbReference type="ARBA" id="ARBA00023012"/>
    </source>
</evidence>
<proteinExistence type="predicted"/>
<dbReference type="InterPro" id="IPR011006">
    <property type="entry name" value="CheY-like_superfamily"/>
</dbReference>
<dbReference type="Pfam" id="PF00072">
    <property type="entry name" value="Response_reg"/>
    <property type="match status" value="1"/>
</dbReference>
<dbReference type="RefSeq" id="WP_166270609.1">
    <property type="nucleotide sequence ID" value="NZ_CP048029.1"/>
</dbReference>
<dbReference type="AlphaFoldDB" id="A0A6G7VD95"/>
<dbReference type="Proteomes" id="UP000502699">
    <property type="component" value="Chromosome"/>
</dbReference>
<evidence type="ECO:0000256" key="3">
    <source>
        <dbReference type="ARBA" id="ARBA00022553"/>
    </source>
</evidence>